<comment type="caution">
    <text evidence="1">The sequence shown here is derived from an EMBL/GenBank/DDBJ whole genome shotgun (WGS) entry which is preliminary data.</text>
</comment>
<name>L8WHC0_THACA</name>
<sequence length="120" mass="13469">MNIDVFAHSVRSGLSSRNLSSIVDVIFLSDHGMAPTHDRKWIYLDDILGEEGANEIDWKLGQPSAGLWFHPGANTTRHLRKLHKASAKPPHNFKVYTATSDVWPNVYKGVGNWILSDSRC</sequence>
<keyword evidence="2" id="KW-1185">Reference proteome</keyword>
<protein>
    <submittedName>
        <fullName evidence="1">Phosphodiest domain-containing protein</fullName>
    </submittedName>
</protein>
<dbReference type="AlphaFoldDB" id="L8WHC0"/>
<dbReference type="Proteomes" id="UP000011668">
    <property type="component" value="Unassembled WGS sequence"/>
</dbReference>
<dbReference type="Pfam" id="PF01663">
    <property type="entry name" value="Phosphodiest"/>
    <property type="match status" value="1"/>
</dbReference>
<reference evidence="1 2" key="1">
    <citation type="journal article" date="2013" name="Nat. Commun.">
        <title>The evolution and pathogenic mechanisms of the rice sheath blight pathogen.</title>
        <authorList>
            <person name="Zheng A."/>
            <person name="Lin R."/>
            <person name="Xu L."/>
            <person name="Qin P."/>
            <person name="Tang C."/>
            <person name="Ai P."/>
            <person name="Zhang D."/>
            <person name="Liu Y."/>
            <person name="Sun Z."/>
            <person name="Feng H."/>
            <person name="Wang Y."/>
            <person name="Chen Y."/>
            <person name="Liang X."/>
            <person name="Fu R."/>
            <person name="Li Q."/>
            <person name="Zhang J."/>
            <person name="Yu X."/>
            <person name="Xie Z."/>
            <person name="Ding L."/>
            <person name="Guan P."/>
            <person name="Tang J."/>
            <person name="Liang Y."/>
            <person name="Wang S."/>
            <person name="Deng Q."/>
            <person name="Li S."/>
            <person name="Zhu J."/>
            <person name="Wang L."/>
            <person name="Liu H."/>
            <person name="Li P."/>
        </authorList>
    </citation>
    <scope>NUCLEOTIDE SEQUENCE [LARGE SCALE GENOMIC DNA]</scope>
    <source>
        <strain evidence="2">AG-1 IA</strain>
    </source>
</reference>
<dbReference type="SUPFAM" id="SSF53649">
    <property type="entry name" value="Alkaline phosphatase-like"/>
    <property type="match status" value="1"/>
</dbReference>
<dbReference type="InterPro" id="IPR017850">
    <property type="entry name" value="Alkaline_phosphatase_core_sf"/>
</dbReference>
<dbReference type="InterPro" id="IPR002591">
    <property type="entry name" value="Phosphodiest/P_Trfase"/>
</dbReference>
<dbReference type="EMBL" id="AFRT01002530">
    <property type="protein sequence ID" value="ELU37621.1"/>
    <property type="molecule type" value="Genomic_DNA"/>
</dbReference>
<evidence type="ECO:0000313" key="1">
    <source>
        <dbReference type="EMBL" id="ELU37621.1"/>
    </source>
</evidence>
<proteinExistence type="predicted"/>
<organism evidence="1 2">
    <name type="scientific">Thanatephorus cucumeris (strain AG1-IA)</name>
    <name type="common">Rice sheath blight fungus</name>
    <name type="synonym">Rhizoctonia solani</name>
    <dbReference type="NCBI Taxonomy" id="983506"/>
    <lineage>
        <taxon>Eukaryota</taxon>
        <taxon>Fungi</taxon>
        <taxon>Dikarya</taxon>
        <taxon>Basidiomycota</taxon>
        <taxon>Agaricomycotina</taxon>
        <taxon>Agaricomycetes</taxon>
        <taxon>Cantharellales</taxon>
        <taxon>Ceratobasidiaceae</taxon>
        <taxon>Rhizoctonia</taxon>
        <taxon>Rhizoctonia solani AG-1</taxon>
    </lineage>
</organism>
<gene>
    <name evidence="1" type="ORF">AG1IA_08350</name>
</gene>
<accession>L8WHC0</accession>
<dbReference type="OrthoDB" id="415411at2759"/>
<dbReference type="Gene3D" id="3.40.720.10">
    <property type="entry name" value="Alkaline Phosphatase, subunit A"/>
    <property type="match status" value="1"/>
</dbReference>
<dbReference type="HOGENOM" id="CLU_2051257_0_0_1"/>
<evidence type="ECO:0000313" key="2">
    <source>
        <dbReference type="Proteomes" id="UP000011668"/>
    </source>
</evidence>
<dbReference type="STRING" id="983506.L8WHC0"/>